<dbReference type="RefSeq" id="WP_138326612.1">
    <property type="nucleotide sequence ID" value="NZ_VCDI01000004.1"/>
</dbReference>
<evidence type="ECO:0000313" key="8">
    <source>
        <dbReference type="Proteomes" id="UP000305654"/>
    </source>
</evidence>
<evidence type="ECO:0000256" key="2">
    <source>
        <dbReference type="ARBA" id="ARBA00022670"/>
    </source>
</evidence>
<dbReference type="InterPro" id="IPR002142">
    <property type="entry name" value="Peptidase_S49"/>
</dbReference>
<evidence type="ECO:0000256" key="3">
    <source>
        <dbReference type="ARBA" id="ARBA00022801"/>
    </source>
</evidence>
<dbReference type="AlphaFoldDB" id="A0A5R9JA15"/>
<sequence length="316" mass="33384">MSLESDLVADRLRLKRNLAFWRVAAVLAFMVAVLGFGGFGLHHAAGPHLARLKVDNIITDDADRIARIDRARKDPNVRGMILSIDSPGGSVAGGENLHDAIARFAAAKPVVTVMGGTAASAGYMIAVPSARIFASNATLTGSIGVLLQSPDVSGLLDKVGIGVDELVSGPLKGQPSVVKPLSPEGRVMLQGVVMDLYDQFVGMVASGRHMDVARVRELADGRPYTGHQAIGLGLIDQIGTEQDARDWLKANRHIALELPVRSLDAPAQGPWWRRRMGASMDGLLLSALDVLVSGTAAKTFAAQGLVLDGPVALWQP</sequence>
<comment type="caution">
    <text evidence="7">The sequence shown here is derived from an EMBL/GenBank/DDBJ whole genome shotgun (WGS) entry which is preliminary data.</text>
</comment>
<evidence type="ECO:0000259" key="6">
    <source>
        <dbReference type="Pfam" id="PF01343"/>
    </source>
</evidence>
<dbReference type="Gene3D" id="3.90.226.10">
    <property type="entry name" value="2-enoyl-CoA Hydratase, Chain A, domain 1"/>
    <property type="match status" value="2"/>
</dbReference>
<dbReference type="GO" id="GO:0008236">
    <property type="term" value="F:serine-type peptidase activity"/>
    <property type="evidence" value="ECO:0007669"/>
    <property type="project" value="UniProtKB-KW"/>
</dbReference>
<keyword evidence="4" id="KW-0720">Serine protease</keyword>
<dbReference type="CDD" id="cd07023">
    <property type="entry name" value="S49_Sppa_N_C"/>
    <property type="match status" value="1"/>
</dbReference>
<dbReference type="NCBIfam" id="TIGR00706">
    <property type="entry name" value="SppA_dom"/>
    <property type="match status" value="1"/>
</dbReference>
<dbReference type="InterPro" id="IPR047272">
    <property type="entry name" value="S49_SppA_C"/>
</dbReference>
<dbReference type="InterPro" id="IPR004635">
    <property type="entry name" value="Pept_S49_SppA"/>
</dbReference>
<protein>
    <submittedName>
        <fullName evidence="7">Signal peptide peptidase SppA</fullName>
    </submittedName>
</protein>
<evidence type="ECO:0000256" key="5">
    <source>
        <dbReference type="SAM" id="Phobius"/>
    </source>
</evidence>
<evidence type="ECO:0000256" key="1">
    <source>
        <dbReference type="ARBA" id="ARBA00008683"/>
    </source>
</evidence>
<accession>A0A5R9JA15</accession>
<comment type="similarity">
    <text evidence="1">Belongs to the peptidase S49 family.</text>
</comment>
<dbReference type="OrthoDB" id="9764363at2"/>
<dbReference type="InterPro" id="IPR029045">
    <property type="entry name" value="ClpP/crotonase-like_dom_sf"/>
</dbReference>
<name>A0A5R9JA15_9PROT</name>
<organism evidence="7 8">
    <name type="scientific">Lichenicoccus roseus</name>
    <dbReference type="NCBI Taxonomy" id="2683649"/>
    <lineage>
        <taxon>Bacteria</taxon>
        <taxon>Pseudomonadati</taxon>
        <taxon>Pseudomonadota</taxon>
        <taxon>Alphaproteobacteria</taxon>
        <taxon>Acetobacterales</taxon>
        <taxon>Acetobacteraceae</taxon>
        <taxon>Lichenicoccus</taxon>
    </lineage>
</organism>
<keyword evidence="3" id="KW-0378">Hydrolase</keyword>
<evidence type="ECO:0000313" key="7">
    <source>
        <dbReference type="EMBL" id="TLU72206.1"/>
    </source>
</evidence>
<keyword evidence="5" id="KW-1133">Transmembrane helix</keyword>
<feature type="transmembrane region" description="Helical" evidence="5">
    <location>
        <begin position="20"/>
        <end position="41"/>
    </location>
</feature>
<keyword evidence="2" id="KW-0645">Protease</keyword>
<dbReference type="PANTHER" id="PTHR42987:SF4">
    <property type="entry name" value="PROTEASE SOHB-RELATED"/>
    <property type="match status" value="1"/>
</dbReference>
<dbReference type="SUPFAM" id="SSF52096">
    <property type="entry name" value="ClpP/crotonase"/>
    <property type="match status" value="1"/>
</dbReference>
<feature type="domain" description="Peptidase S49" evidence="6">
    <location>
        <begin position="104"/>
        <end position="252"/>
    </location>
</feature>
<evidence type="ECO:0000256" key="4">
    <source>
        <dbReference type="ARBA" id="ARBA00022825"/>
    </source>
</evidence>
<keyword evidence="5" id="KW-0812">Transmembrane</keyword>
<dbReference type="Proteomes" id="UP000305654">
    <property type="component" value="Unassembled WGS sequence"/>
</dbReference>
<dbReference type="GO" id="GO:0006508">
    <property type="term" value="P:proteolysis"/>
    <property type="evidence" value="ECO:0007669"/>
    <property type="project" value="UniProtKB-KW"/>
</dbReference>
<reference evidence="7 8" key="1">
    <citation type="submission" date="2019-05" db="EMBL/GenBank/DDBJ databases">
        <authorList>
            <person name="Pankratov T."/>
            <person name="Grouzdev D."/>
        </authorList>
    </citation>
    <scope>NUCLEOTIDE SEQUENCE [LARGE SCALE GENOMIC DNA]</scope>
    <source>
        <strain evidence="7 8">KEBCLARHB70R</strain>
    </source>
</reference>
<dbReference type="Pfam" id="PF01343">
    <property type="entry name" value="Peptidase_S49"/>
    <property type="match status" value="1"/>
</dbReference>
<keyword evidence="8" id="KW-1185">Reference proteome</keyword>
<proteinExistence type="inferred from homology"/>
<gene>
    <name evidence="7" type="primary">sppA</name>
    <name evidence="7" type="ORF">FE263_13940</name>
</gene>
<dbReference type="EMBL" id="VCDI01000004">
    <property type="protein sequence ID" value="TLU72206.1"/>
    <property type="molecule type" value="Genomic_DNA"/>
</dbReference>
<keyword evidence="5" id="KW-0472">Membrane</keyword>
<dbReference type="PANTHER" id="PTHR42987">
    <property type="entry name" value="PEPTIDASE S49"/>
    <property type="match status" value="1"/>
</dbReference>